<dbReference type="PANTHER" id="PTHR31314:SF168">
    <property type="entry name" value="MYB-LIKE HTH TRANSCRIPTIONAL REGULATOR FAMILY PROTEIN"/>
    <property type="match status" value="1"/>
</dbReference>
<dbReference type="InterPro" id="IPR046955">
    <property type="entry name" value="PHR1-like"/>
</dbReference>
<dbReference type="Proteomes" id="UP000515211">
    <property type="component" value="Chromosome 4"/>
</dbReference>
<evidence type="ECO:0000256" key="2">
    <source>
        <dbReference type="ARBA" id="ARBA00023015"/>
    </source>
</evidence>
<reference evidence="8" key="2">
    <citation type="submission" date="2025-08" db="UniProtKB">
        <authorList>
            <consortium name="RefSeq"/>
        </authorList>
    </citation>
    <scope>IDENTIFICATION</scope>
    <source>
        <tissue evidence="8">Whole plant</tissue>
    </source>
</reference>
<evidence type="ECO:0000256" key="4">
    <source>
        <dbReference type="ARBA" id="ARBA00023242"/>
    </source>
</evidence>
<dbReference type="InterPro" id="IPR009057">
    <property type="entry name" value="Homeodomain-like_sf"/>
</dbReference>
<feature type="region of interest" description="Disordered" evidence="5">
    <location>
        <begin position="1"/>
        <end position="91"/>
    </location>
</feature>
<evidence type="ECO:0000256" key="3">
    <source>
        <dbReference type="ARBA" id="ARBA00023163"/>
    </source>
</evidence>
<feature type="compositionally biased region" description="Acidic residues" evidence="5">
    <location>
        <begin position="29"/>
        <end position="54"/>
    </location>
</feature>
<dbReference type="OrthoDB" id="551907at2759"/>
<dbReference type="PANTHER" id="PTHR31314">
    <property type="entry name" value="MYB FAMILY TRANSCRIPTION FACTOR PHL7-LIKE"/>
    <property type="match status" value="1"/>
</dbReference>
<feature type="domain" description="HTH myb-type" evidence="6">
    <location>
        <begin position="95"/>
        <end position="155"/>
    </location>
</feature>
<evidence type="ECO:0000259" key="6">
    <source>
        <dbReference type="PROSITE" id="PS51294"/>
    </source>
</evidence>
<feature type="region of interest" description="Disordered" evidence="5">
    <location>
        <begin position="277"/>
        <end position="296"/>
    </location>
</feature>
<evidence type="ECO:0000256" key="5">
    <source>
        <dbReference type="SAM" id="MobiDB-lite"/>
    </source>
</evidence>
<dbReference type="GO" id="GO:0003700">
    <property type="term" value="F:DNA-binding transcription factor activity"/>
    <property type="evidence" value="ECO:0007669"/>
    <property type="project" value="InterPro"/>
</dbReference>
<dbReference type="AlphaFoldDB" id="A0A6P4D1U5"/>
<dbReference type="GO" id="GO:0003677">
    <property type="term" value="F:DNA binding"/>
    <property type="evidence" value="ECO:0007669"/>
    <property type="project" value="InterPro"/>
</dbReference>
<evidence type="ECO:0000256" key="1">
    <source>
        <dbReference type="ARBA" id="ARBA00004123"/>
    </source>
</evidence>
<dbReference type="KEGG" id="adu:107484994"/>
<reference evidence="7" key="1">
    <citation type="journal article" date="2016" name="Nat. Genet.">
        <title>The genome sequences of Arachis duranensis and Arachis ipaensis, the diploid ancestors of cultivated peanut.</title>
        <authorList>
            <person name="Bertioli D.J."/>
            <person name="Cannon S.B."/>
            <person name="Froenicke L."/>
            <person name="Huang G."/>
            <person name="Farmer A.D."/>
            <person name="Cannon E.K."/>
            <person name="Liu X."/>
            <person name="Gao D."/>
            <person name="Clevenger J."/>
            <person name="Dash S."/>
            <person name="Ren L."/>
            <person name="Moretzsohn M.C."/>
            <person name="Shirasawa K."/>
            <person name="Huang W."/>
            <person name="Vidigal B."/>
            <person name="Abernathy B."/>
            <person name="Chu Y."/>
            <person name="Niederhuth C.E."/>
            <person name="Umale P."/>
            <person name="Araujo A.C."/>
            <person name="Kozik A."/>
            <person name="Kim K.D."/>
            <person name="Burow M.D."/>
            <person name="Varshney R.K."/>
            <person name="Wang X."/>
            <person name="Zhang X."/>
            <person name="Barkley N."/>
            <person name="Guimaraes P.M."/>
            <person name="Isobe S."/>
            <person name="Guo B."/>
            <person name="Liao B."/>
            <person name="Stalker H.T."/>
            <person name="Schmitz R.J."/>
            <person name="Scheffler B.E."/>
            <person name="Leal-Bertioli S.C."/>
            <person name="Xun X."/>
            <person name="Jackson S.A."/>
            <person name="Michelmore R."/>
            <person name="Ozias-Akins P."/>
        </authorList>
    </citation>
    <scope>NUCLEOTIDE SEQUENCE [LARGE SCALE GENOMIC DNA]</scope>
    <source>
        <strain evidence="7">cv. V14167</strain>
    </source>
</reference>
<dbReference type="Gene3D" id="1.10.10.60">
    <property type="entry name" value="Homeodomain-like"/>
    <property type="match status" value="1"/>
</dbReference>
<dbReference type="Pfam" id="PF00249">
    <property type="entry name" value="Myb_DNA-binding"/>
    <property type="match status" value="1"/>
</dbReference>
<dbReference type="FunFam" id="1.10.10.60:FF:000002">
    <property type="entry name" value="Myb family transcription factor"/>
    <property type="match status" value="1"/>
</dbReference>
<protein>
    <submittedName>
        <fullName evidence="8">Transcription factor LUX-like isoform X1</fullName>
    </submittedName>
</protein>
<dbReference type="SUPFAM" id="SSF46689">
    <property type="entry name" value="Homeodomain-like"/>
    <property type="match status" value="1"/>
</dbReference>
<accession>A0A6P4D1U5</accession>
<organism evidence="7 8">
    <name type="scientific">Arachis duranensis</name>
    <name type="common">Wild peanut</name>
    <dbReference type="NCBI Taxonomy" id="130453"/>
    <lineage>
        <taxon>Eukaryota</taxon>
        <taxon>Viridiplantae</taxon>
        <taxon>Streptophyta</taxon>
        <taxon>Embryophyta</taxon>
        <taxon>Tracheophyta</taxon>
        <taxon>Spermatophyta</taxon>
        <taxon>Magnoliopsida</taxon>
        <taxon>eudicotyledons</taxon>
        <taxon>Gunneridae</taxon>
        <taxon>Pentapetalae</taxon>
        <taxon>rosids</taxon>
        <taxon>fabids</taxon>
        <taxon>Fabales</taxon>
        <taxon>Fabaceae</taxon>
        <taxon>Papilionoideae</taxon>
        <taxon>50 kb inversion clade</taxon>
        <taxon>dalbergioids sensu lato</taxon>
        <taxon>Dalbergieae</taxon>
        <taxon>Pterocarpus clade</taxon>
        <taxon>Arachis</taxon>
    </lineage>
</organism>
<keyword evidence="3" id="KW-0804">Transcription</keyword>
<keyword evidence="7" id="KW-1185">Reference proteome</keyword>
<dbReference type="InterPro" id="IPR001005">
    <property type="entry name" value="SANT/Myb"/>
</dbReference>
<name>A0A6P4D1U5_ARADU</name>
<dbReference type="GO" id="GO:0005634">
    <property type="term" value="C:nucleus"/>
    <property type="evidence" value="ECO:0007669"/>
    <property type="project" value="UniProtKB-SubCell"/>
</dbReference>
<feature type="compositionally biased region" description="Basic and acidic residues" evidence="5">
    <location>
        <begin position="7"/>
        <end position="19"/>
    </location>
</feature>
<comment type="subcellular location">
    <subcellularLocation>
        <location evidence="1">Nucleus</location>
    </subcellularLocation>
</comment>
<dbReference type="RefSeq" id="XP_015961024.1">
    <property type="nucleotide sequence ID" value="XM_016105538.3"/>
</dbReference>
<feature type="region of interest" description="Disordered" evidence="5">
    <location>
        <begin position="354"/>
        <end position="382"/>
    </location>
</feature>
<sequence>MMMMMKMVEEESHGSECSKTRSPCNDDNNNNEDDGYCEEESETNNEEEVEEEDESSYKKQYKNNNGGGGGCSSNSTVEENNEKKSSSTSVRPYVRSKLPRLRWTPDLHLRFVHAVQRLGGQERATPKLVLQLMNIKGLSIAHVKSHLQMYRSKKVEDTNHQVVMADHHRLLIENGERNNVYNLSQLPMLQSYRYGHGYGVASATLGVYENMAHRNANLTHHHSIFSHNFGEQSSSHPHPPHHHHHHEQKDHQFLSFGNGQGSLCTNTNNNRLISSHIEKPRAQDFMPTNTNNNLKRKASENSDIDLDLSLKLNSRVVFNDEKQLGRRSSMMMMMMMEEEEHHEVVVNSNLSLSLHSHQSSSPQDHCNKVKGKKATTNLDLRI</sequence>
<dbReference type="InterPro" id="IPR017930">
    <property type="entry name" value="Myb_dom"/>
</dbReference>
<feature type="region of interest" description="Disordered" evidence="5">
    <location>
        <begin position="227"/>
        <end position="261"/>
    </location>
</feature>
<dbReference type="GeneID" id="107484994"/>
<keyword evidence="4" id="KW-0539">Nucleus</keyword>
<gene>
    <name evidence="8" type="primary">LOC107484994</name>
</gene>
<proteinExistence type="predicted"/>
<keyword evidence="2" id="KW-0805">Transcription regulation</keyword>
<dbReference type="NCBIfam" id="TIGR01557">
    <property type="entry name" value="myb_SHAQKYF"/>
    <property type="match status" value="1"/>
</dbReference>
<evidence type="ECO:0000313" key="8">
    <source>
        <dbReference type="RefSeq" id="XP_015961024.1"/>
    </source>
</evidence>
<evidence type="ECO:0000313" key="7">
    <source>
        <dbReference type="Proteomes" id="UP000515211"/>
    </source>
</evidence>
<dbReference type="PROSITE" id="PS51294">
    <property type="entry name" value="HTH_MYB"/>
    <property type="match status" value="1"/>
</dbReference>
<dbReference type="InterPro" id="IPR006447">
    <property type="entry name" value="Myb_dom_plants"/>
</dbReference>